<dbReference type="KEGG" id="rsa:RSal33209_3328"/>
<name>A9WV19_RENSM</name>
<accession>A9WV19</accession>
<sequence length="123" mass="13024">MRDRRQRLPIILAAMVSAIIGFALLLILHAPKVIIVGLAGTLLGMIVVGAVNSFWKLSVHNAVATFVAVAVVGSFGWMWWPLLLLPIAVGWSRVVLKDHTIGQVIAGVPAGAVVAIPYLLVGV</sequence>
<dbReference type="STRING" id="288705.RSal33209_3328"/>
<dbReference type="SUPFAM" id="SSF48317">
    <property type="entry name" value="Acid phosphatase/Vanadium-dependent haloperoxidase"/>
    <property type="match status" value="1"/>
</dbReference>
<gene>
    <name evidence="3" type="ordered locus">RSal33209_3328</name>
</gene>
<evidence type="ECO:0000313" key="3">
    <source>
        <dbReference type="EMBL" id="ABY25040.1"/>
    </source>
</evidence>
<feature type="domain" description="Phosphatidic acid phosphatase type 2/haloperoxidase" evidence="2">
    <location>
        <begin position="53"/>
        <end position="118"/>
    </location>
</feature>
<dbReference type="InterPro" id="IPR036938">
    <property type="entry name" value="PAP2/HPO_sf"/>
</dbReference>
<dbReference type="Proteomes" id="UP000002007">
    <property type="component" value="Chromosome"/>
</dbReference>
<feature type="transmembrane region" description="Helical" evidence="1">
    <location>
        <begin position="100"/>
        <end position="121"/>
    </location>
</feature>
<dbReference type="EMBL" id="CP000910">
    <property type="protein sequence ID" value="ABY25040.1"/>
    <property type="molecule type" value="Genomic_DNA"/>
</dbReference>
<keyword evidence="4" id="KW-1185">Reference proteome</keyword>
<reference evidence="4" key="1">
    <citation type="journal article" date="2008" name="J. Bacteriol.">
        <title>Genome sequence of the fish pathogen Renibacterium salmoninarum suggests reductive evolution away from an environmental Arthrobacter ancestor.</title>
        <authorList>
            <person name="Wiens G.D."/>
            <person name="Rockey D.D."/>
            <person name="Wu Z."/>
            <person name="Chang J."/>
            <person name="Levy R."/>
            <person name="Crane S."/>
            <person name="Chen D.S."/>
            <person name="Capri G.R."/>
            <person name="Burnett J.R."/>
            <person name="Sudheesh P.S."/>
            <person name="Schipma M.J."/>
            <person name="Burd H."/>
            <person name="Bhattacharyya A."/>
            <person name="Rhodes L.D."/>
            <person name="Kaul R."/>
            <person name="Strom M.S."/>
        </authorList>
    </citation>
    <scope>NUCLEOTIDE SEQUENCE [LARGE SCALE GENOMIC DNA]</scope>
    <source>
        <strain evidence="4">ATCC 33209 / DSM 20767 / JCM 11484 / NBRC 15589 / NCIMB 2235</strain>
    </source>
</reference>
<dbReference type="Pfam" id="PF01569">
    <property type="entry name" value="PAP2"/>
    <property type="match status" value="1"/>
</dbReference>
<dbReference type="eggNOG" id="COG0671">
    <property type="taxonomic scope" value="Bacteria"/>
</dbReference>
<keyword evidence="1" id="KW-1133">Transmembrane helix</keyword>
<keyword evidence="1" id="KW-0472">Membrane</keyword>
<dbReference type="InterPro" id="IPR000326">
    <property type="entry name" value="PAP2/HPO"/>
</dbReference>
<keyword evidence="1" id="KW-0812">Transmembrane</keyword>
<feature type="transmembrane region" description="Helical" evidence="1">
    <location>
        <begin position="62"/>
        <end position="80"/>
    </location>
</feature>
<dbReference type="AlphaFoldDB" id="A9WV19"/>
<organism evidence="3 4">
    <name type="scientific">Renibacterium salmoninarum (strain ATCC 33209 / DSM 20767 / JCM 11484 / NBRC 15589 / NCIMB 2235)</name>
    <dbReference type="NCBI Taxonomy" id="288705"/>
    <lineage>
        <taxon>Bacteria</taxon>
        <taxon>Bacillati</taxon>
        <taxon>Actinomycetota</taxon>
        <taxon>Actinomycetes</taxon>
        <taxon>Micrococcales</taxon>
        <taxon>Micrococcaceae</taxon>
        <taxon>Renibacterium</taxon>
    </lineage>
</organism>
<feature type="transmembrane region" description="Helical" evidence="1">
    <location>
        <begin position="7"/>
        <end position="28"/>
    </location>
</feature>
<proteinExistence type="predicted"/>
<evidence type="ECO:0000259" key="2">
    <source>
        <dbReference type="Pfam" id="PF01569"/>
    </source>
</evidence>
<dbReference type="HOGENOM" id="CLU_093776_0_1_11"/>
<evidence type="ECO:0000256" key="1">
    <source>
        <dbReference type="SAM" id="Phobius"/>
    </source>
</evidence>
<protein>
    <submittedName>
        <fullName evidence="3">Hypothetical membrane spanning protein</fullName>
    </submittedName>
</protein>
<dbReference type="RefSeq" id="WP_012246680.1">
    <property type="nucleotide sequence ID" value="NC_010168.1"/>
</dbReference>
<feature type="transmembrane region" description="Helical" evidence="1">
    <location>
        <begin position="34"/>
        <end position="55"/>
    </location>
</feature>
<evidence type="ECO:0000313" key="4">
    <source>
        <dbReference type="Proteomes" id="UP000002007"/>
    </source>
</evidence>